<evidence type="ECO:0000313" key="15">
    <source>
        <dbReference type="EMBL" id="APO14262.1"/>
    </source>
</evidence>
<evidence type="ECO:0000259" key="13">
    <source>
        <dbReference type="PROSITE" id="PS00497"/>
    </source>
</evidence>
<feature type="binding site" evidence="9">
    <location>
        <position position="323"/>
    </location>
    <ligand>
        <name>Cu cation</name>
        <dbReference type="ChEBI" id="CHEBI:23378"/>
        <label>B</label>
    </ligand>
</feature>
<evidence type="ECO:0000256" key="9">
    <source>
        <dbReference type="PIRSR" id="PIRSR000290-1"/>
    </source>
</evidence>
<feature type="disulfide bond" evidence="10">
    <location>
        <begin position="107"/>
        <end position="169"/>
    </location>
</feature>
<feature type="domain" description="Tyrosinase copper-binding" evidence="14">
    <location>
        <begin position="346"/>
        <end position="357"/>
    </location>
</feature>
<evidence type="ECO:0000256" key="3">
    <source>
        <dbReference type="ARBA" id="ARBA00022723"/>
    </source>
</evidence>
<evidence type="ECO:0000256" key="12">
    <source>
        <dbReference type="SAM" id="MobiDB-lite"/>
    </source>
</evidence>
<dbReference type="EMBL" id="KX092429">
    <property type="protein sequence ID" value="APO14262.1"/>
    <property type="molecule type" value="mRNA"/>
</dbReference>
<reference evidence="15" key="1">
    <citation type="submission" date="2016-04" db="EMBL/GenBank/DDBJ databases">
        <authorList>
            <person name="Evans L.H."/>
            <person name="Alamgir A."/>
            <person name="Owens N."/>
            <person name="Weber N.D."/>
            <person name="Virtaneva K."/>
            <person name="Barbian K."/>
            <person name="Babar A."/>
            <person name="Rosenke K."/>
        </authorList>
    </citation>
    <scope>NUCLEOTIDE SEQUENCE</scope>
</reference>
<feature type="binding site" evidence="9">
    <location>
        <position position="197"/>
    </location>
    <ligand>
        <name>Cu cation</name>
        <dbReference type="ChEBI" id="CHEBI:23378"/>
        <label>A</label>
    </ligand>
</feature>
<dbReference type="SUPFAM" id="SSF48056">
    <property type="entry name" value="Di-copper centre-containing domain"/>
    <property type="match status" value="1"/>
</dbReference>
<dbReference type="PROSITE" id="PS00498">
    <property type="entry name" value="TYROSINASE_2"/>
    <property type="match status" value="1"/>
</dbReference>
<feature type="binding site" evidence="9">
    <location>
        <position position="168"/>
    </location>
    <ligand>
        <name>Cu cation</name>
        <dbReference type="ChEBI" id="CHEBI:23378"/>
        <label>A</label>
    </ligand>
</feature>
<dbReference type="AlphaFoldDB" id="A0A1L5JHU3"/>
<feature type="domain" description="Tyrosinase copper-binding" evidence="13">
    <location>
        <begin position="188"/>
        <end position="205"/>
    </location>
</feature>
<dbReference type="PANTHER" id="PTHR11474:SF76">
    <property type="entry name" value="SHKT DOMAIN-CONTAINING PROTEIN"/>
    <property type="match status" value="1"/>
</dbReference>
<evidence type="ECO:0000256" key="8">
    <source>
        <dbReference type="ARBA" id="ARBA00023157"/>
    </source>
</evidence>
<feature type="cross-link" description="2'-(S-cysteinyl)-histidine (Cys-His)" evidence="11">
    <location>
        <begin position="172"/>
        <end position="188"/>
    </location>
</feature>
<dbReference type="InterPro" id="IPR022740">
    <property type="entry name" value="Polyphenol_oxidase_C"/>
</dbReference>
<accession>A0A1L5JHU3</accession>
<dbReference type="InterPro" id="IPR016213">
    <property type="entry name" value="Polyphenol_oxidase"/>
</dbReference>
<evidence type="ECO:0000256" key="10">
    <source>
        <dbReference type="PIRSR" id="PIRSR000290-2"/>
    </source>
</evidence>
<dbReference type="PANTHER" id="PTHR11474">
    <property type="entry name" value="TYROSINASE FAMILY MEMBER"/>
    <property type="match status" value="1"/>
</dbReference>
<sequence>MATSPPALSSAATTTTFGPFLPNNKNPPPNLRRTKYFSSKAPRILCSASNGGQNHIDRRDILIGLGGLYGASTLSQGSLAFAAPVQTPNISKCGQPDLPPGADPINCCPPPTTAVVDFRPQAPGKLRVRPAAHLADQNYVEKYKRAVELMKALPDDDPRSFKQQANVHCAYCNGAYDQVGFPVEVQVHNSWLFFPFHRYYLHFHEKILGELIGDPSFALPFWNYDAPGGMKMPAMYADEKSSLYDELRNRNHLPPTLVDLDFGGVDPTIGDEAQIRSNLSIMYRQMVSNSRTPSLFFGNAYLAGDEPSPGGGLVENIPHGPVHIWCGDNNEPNFENMGNFYSAARDPIFYAHHSNIDRLWSVWKTLGGRRQDLQNADWLNASFIFYDEKAQAVRVRVRDCLDSRNLGYVYQDVQLPWLESRPTPRRALRAQKAVAHLPFGVGPALAAGEPGPSSSRLRPAKIKFPITLNSPISMEVKRPKRSRSKKEKDEEEEIIVIYGIEFDANKAIKFDVFINDEDDKEIRPDNTEFAGSFVNVPHKHGHKKNVKTGLRLGITELLEDLDADDDDSVRVTLVPRSGKGLVSIAGIKIEFDK</sequence>
<evidence type="ECO:0000256" key="4">
    <source>
        <dbReference type="ARBA" id="ARBA00022784"/>
    </source>
</evidence>
<dbReference type="Pfam" id="PF00264">
    <property type="entry name" value="Tyrosinase"/>
    <property type="match status" value="1"/>
</dbReference>
<name>A0A1L5JHU3_LUFAE</name>
<dbReference type="Pfam" id="PF12142">
    <property type="entry name" value="PPO1_DWL"/>
    <property type="match status" value="1"/>
</dbReference>
<evidence type="ECO:0000256" key="7">
    <source>
        <dbReference type="ARBA" id="ARBA00023078"/>
    </source>
</evidence>
<dbReference type="GO" id="GO:0009543">
    <property type="term" value="C:chloroplast thylakoid lumen"/>
    <property type="evidence" value="ECO:0007669"/>
    <property type="project" value="UniProtKB-SubCell"/>
</dbReference>
<dbReference type="GO" id="GO:0046872">
    <property type="term" value="F:metal ion binding"/>
    <property type="evidence" value="ECO:0007669"/>
    <property type="project" value="UniProtKB-KW"/>
</dbReference>
<comment type="similarity">
    <text evidence="2">Belongs to the tyrosinase family.</text>
</comment>
<feature type="disulfide bond" evidence="10">
    <location>
        <begin position="93"/>
        <end position="108"/>
    </location>
</feature>
<evidence type="ECO:0000256" key="1">
    <source>
        <dbReference type="ARBA" id="ARBA00004456"/>
    </source>
</evidence>
<dbReference type="PIRSF" id="PIRSF000290">
    <property type="entry name" value="PPO_plant"/>
    <property type="match status" value="1"/>
</dbReference>
<dbReference type="InterPro" id="IPR002227">
    <property type="entry name" value="Tyrosinase_Cu-bd"/>
</dbReference>
<proteinExistence type="evidence at transcript level"/>
<dbReference type="PROSITE" id="PS00497">
    <property type="entry name" value="TYROSINASE_1"/>
    <property type="match status" value="1"/>
</dbReference>
<protein>
    <submittedName>
        <fullName evidence="15">Polyphenol oxidase 3</fullName>
    </submittedName>
</protein>
<evidence type="ECO:0000256" key="6">
    <source>
        <dbReference type="ARBA" id="ARBA00023008"/>
    </source>
</evidence>
<evidence type="ECO:0000256" key="2">
    <source>
        <dbReference type="ARBA" id="ARBA00009928"/>
    </source>
</evidence>
<feature type="binding site" evidence="9">
    <location>
        <position position="319"/>
    </location>
    <ligand>
        <name>Cu cation</name>
        <dbReference type="ChEBI" id="CHEBI:23378"/>
        <label>B</label>
    </ligand>
</feature>
<dbReference type="InterPro" id="IPR050316">
    <property type="entry name" value="Tyrosinase/Hemocyanin"/>
</dbReference>
<dbReference type="Pfam" id="PF12143">
    <property type="entry name" value="PPO1_KFDV"/>
    <property type="match status" value="1"/>
</dbReference>
<comment type="subcellular location">
    <subcellularLocation>
        <location evidence="1">Plastid</location>
        <location evidence="1">Chloroplast thylakoid lumen</location>
    </subcellularLocation>
</comment>
<keyword evidence="5" id="KW-0560">Oxidoreductase</keyword>
<dbReference type="GO" id="GO:0046148">
    <property type="term" value="P:pigment biosynthetic process"/>
    <property type="evidence" value="ECO:0007669"/>
    <property type="project" value="InterPro"/>
</dbReference>
<feature type="region of interest" description="Disordered" evidence="12">
    <location>
        <begin position="1"/>
        <end position="31"/>
    </location>
</feature>
<evidence type="ECO:0000256" key="5">
    <source>
        <dbReference type="ARBA" id="ARBA00023002"/>
    </source>
</evidence>
<dbReference type="FunFam" id="1.10.1280.10:FF:000007">
    <property type="entry name" value="Polyphenol oxidase, chloroplastic"/>
    <property type="match status" value="1"/>
</dbReference>
<keyword evidence="6 9" id="KW-0186">Copper</keyword>
<dbReference type="InterPro" id="IPR022739">
    <property type="entry name" value="Polyphenol_oxidase_cen"/>
</dbReference>
<dbReference type="Gene3D" id="1.10.1280.10">
    <property type="entry name" value="Di-copper center containing domain from catechol oxidase"/>
    <property type="match status" value="1"/>
</dbReference>
<feature type="binding site" evidence="9">
    <location>
        <position position="353"/>
    </location>
    <ligand>
        <name>Cu cation</name>
        <dbReference type="ChEBI" id="CHEBI:23378"/>
        <label>B</label>
    </ligand>
</feature>
<organism evidence="15">
    <name type="scientific">Luffa aegyptiaca</name>
    <name type="common">Sponge gourd</name>
    <name type="synonym">Luffa cylindrica</name>
    <dbReference type="NCBI Taxonomy" id="3670"/>
    <lineage>
        <taxon>Eukaryota</taxon>
        <taxon>Viridiplantae</taxon>
        <taxon>Streptophyta</taxon>
        <taxon>Embryophyta</taxon>
        <taxon>Tracheophyta</taxon>
        <taxon>Spermatophyta</taxon>
        <taxon>Magnoliopsida</taxon>
        <taxon>eudicotyledons</taxon>
        <taxon>Gunneridae</taxon>
        <taxon>Pentapetalae</taxon>
        <taxon>rosids</taxon>
        <taxon>fabids</taxon>
        <taxon>Cucurbitales</taxon>
        <taxon>Cucurbitaceae</taxon>
        <taxon>Sicyoeae</taxon>
        <taxon>Luffa</taxon>
    </lineage>
</organism>
<dbReference type="InterPro" id="IPR008922">
    <property type="entry name" value="Di-copper_centre_dom_sf"/>
</dbReference>
<dbReference type="PRINTS" id="PR00092">
    <property type="entry name" value="TYROSINASE"/>
</dbReference>
<keyword evidence="3 9" id="KW-0479">Metal-binding</keyword>
<dbReference type="GO" id="GO:0004097">
    <property type="term" value="F:catechol oxidase activity"/>
    <property type="evidence" value="ECO:0007669"/>
    <property type="project" value="InterPro"/>
</dbReference>
<comment type="cofactor">
    <cofactor evidence="9">
        <name>Cu(2+)</name>
        <dbReference type="ChEBI" id="CHEBI:29036"/>
    </cofactor>
    <text evidence="9">Binds 2 copper ions per subunit.</text>
</comment>
<dbReference type="SMR" id="A0A1L5JHU3"/>
<feature type="compositionally biased region" description="Low complexity" evidence="12">
    <location>
        <begin position="1"/>
        <end position="16"/>
    </location>
</feature>
<keyword evidence="4" id="KW-0883">Thioether bond</keyword>
<feature type="binding site" evidence="9">
    <location>
        <position position="188"/>
    </location>
    <ligand>
        <name>Cu cation</name>
        <dbReference type="ChEBI" id="CHEBI:23378"/>
        <label>A</label>
    </ligand>
</feature>
<keyword evidence="8 10" id="KW-1015">Disulfide bond</keyword>
<evidence type="ECO:0000259" key="14">
    <source>
        <dbReference type="PROSITE" id="PS00498"/>
    </source>
</evidence>
<keyword evidence="7" id="KW-0793">Thylakoid</keyword>
<evidence type="ECO:0000256" key="11">
    <source>
        <dbReference type="PIRSR" id="PIRSR000290-3"/>
    </source>
</evidence>